<sequence>MAIIVATETEYGIAEIFCQKNSGNLVSIHDAFTNVIVAQNASAYFHQLPDFWIGANSLTTKNVWKWTDGSSFDFNDWGKSEPKNTSDSMCASVSMNDGYWSAENCFTYKPFVCEILNADTITTTMKTTEKTLSSTKKKTTKTTTTSVRTTSTVTNATSSPPPFPVFQNCSSGWTYFAPTNSFYCGNYSSFLTWNESEKYCKSIGGHLTSVHSDLEKRLIWAYFIYLGCYNKQPWIGLYSADVGKTYQWTDGSNLDYQKWVDGSPNIYGGACVILSSYSCGVDTEGFYNWGCSELRGIICKKT</sequence>
<protein>
    <submittedName>
        <fullName evidence="2">C-type lectin domain-containing protein</fullName>
    </submittedName>
</protein>
<reference evidence="2" key="1">
    <citation type="submission" date="2022-11" db="UniProtKB">
        <authorList>
            <consortium name="WormBaseParasite"/>
        </authorList>
    </citation>
    <scope>IDENTIFICATION</scope>
</reference>
<dbReference type="Proteomes" id="UP000887580">
    <property type="component" value="Unplaced"/>
</dbReference>
<accession>A0AC35F9P4</accession>
<proteinExistence type="predicted"/>
<name>A0AC35F9P4_9BILA</name>
<organism evidence="1 2">
    <name type="scientific">Panagrolaimus sp. PS1159</name>
    <dbReference type="NCBI Taxonomy" id="55785"/>
    <lineage>
        <taxon>Eukaryota</taxon>
        <taxon>Metazoa</taxon>
        <taxon>Ecdysozoa</taxon>
        <taxon>Nematoda</taxon>
        <taxon>Chromadorea</taxon>
        <taxon>Rhabditida</taxon>
        <taxon>Tylenchina</taxon>
        <taxon>Panagrolaimomorpha</taxon>
        <taxon>Panagrolaimoidea</taxon>
        <taxon>Panagrolaimidae</taxon>
        <taxon>Panagrolaimus</taxon>
    </lineage>
</organism>
<dbReference type="WBParaSite" id="PS1159_v2.g15093.t1">
    <property type="protein sequence ID" value="PS1159_v2.g15093.t1"/>
    <property type="gene ID" value="PS1159_v2.g15093"/>
</dbReference>
<evidence type="ECO:0000313" key="1">
    <source>
        <dbReference type="Proteomes" id="UP000887580"/>
    </source>
</evidence>
<evidence type="ECO:0000313" key="2">
    <source>
        <dbReference type="WBParaSite" id="PS1159_v2.g15093.t1"/>
    </source>
</evidence>